<evidence type="ECO:0000256" key="1">
    <source>
        <dbReference type="SAM" id="MobiDB-lite"/>
    </source>
</evidence>
<dbReference type="PANTHER" id="PTHR36986">
    <property type="entry name" value="UPF0643 PROTEIN PB2B2.08"/>
    <property type="match status" value="1"/>
</dbReference>
<sequence>MRELMKSADPSQRVERSAGALQNVLGLLWNVCVLHRRAPPALAGSYASSSSSSASDSGDTVASTSTAATSPSESPDRKRKSPVPARASASNVVPQTSTDAAAEAIAAIRARPGPSEQAKDVQPLLYLPPLLSRLPPSAPAPSPAPSASLSESTTAELAVHYTNSHLPHIDPVSLALHRALHVFRPVTPYYATTPYAAAFNWDEVVLEDDASGSVRAAEREYYVVAFRSLRKRGLPDKAAQRLYEADRAAHEEAVTNGSLLIYWYGAPLTADTVEELSGSADDIGRNLATCIWTSRAAAVGAMRGEHHRVAAKLASEAYESYTLERYILRKEPGELTITVQPWHGREVAGAT</sequence>
<reference evidence="2 3" key="1">
    <citation type="submission" date="2021-12" db="EMBL/GenBank/DDBJ databases">
        <title>High titer production of polyol ester of fatty acids by Rhodotorula paludigena BS15 towards product separation-free biomass refinery.</title>
        <authorList>
            <person name="Mano J."/>
            <person name="Ono H."/>
            <person name="Tanaka T."/>
            <person name="Naito K."/>
            <person name="Sushida H."/>
            <person name="Ike M."/>
            <person name="Tokuyasu K."/>
            <person name="Kitaoka M."/>
        </authorList>
    </citation>
    <scope>NUCLEOTIDE SEQUENCE [LARGE SCALE GENOMIC DNA]</scope>
    <source>
        <strain evidence="2 3">BS15</strain>
    </source>
</reference>
<dbReference type="EMBL" id="BQKY01000008">
    <property type="protein sequence ID" value="GJN91071.1"/>
    <property type="molecule type" value="Genomic_DNA"/>
</dbReference>
<proteinExistence type="predicted"/>
<gene>
    <name evidence="2" type="ORF">Rhopal_004086-T1</name>
</gene>
<dbReference type="AlphaFoldDB" id="A0AAV5GF67"/>
<feature type="compositionally biased region" description="Low complexity" evidence="1">
    <location>
        <begin position="43"/>
        <end position="73"/>
    </location>
</feature>
<name>A0AAV5GF67_9BASI</name>
<evidence type="ECO:0000313" key="2">
    <source>
        <dbReference type="EMBL" id="GJN91071.1"/>
    </source>
</evidence>
<keyword evidence="3" id="KW-1185">Reference proteome</keyword>
<comment type="caution">
    <text evidence="2">The sequence shown here is derived from an EMBL/GenBank/DDBJ whole genome shotgun (WGS) entry which is preliminary data.</text>
</comment>
<feature type="region of interest" description="Disordered" evidence="1">
    <location>
        <begin position="43"/>
        <end position="96"/>
    </location>
</feature>
<evidence type="ECO:0000313" key="3">
    <source>
        <dbReference type="Proteomes" id="UP001342314"/>
    </source>
</evidence>
<accession>A0AAV5GF67</accession>
<protein>
    <submittedName>
        <fullName evidence="2">Uncharacterized protein</fullName>
    </submittedName>
</protein>
<organism evidence="2 3">
    <name type="scientific">Rhodotorula paludigena</name>
    <dbReference type="NCBI Taxonomy" id="86838"/>
    <lineage>
        <taxon>Eukaryota</taxon>
        <taxon>Fungi</taxon>
        <taxon>Dikarya</taxon>
        <taxon>Basidiomycota</taxon>
        <taxon>Pucciniomycotina</taxon>
        <taxon>Microbotryomycetes</taxon>
        <taxon>Sporidiobolales</taxon>
        <taxon>Sporidiobolaceae</taxon>
        <taxon>Rhodotorula</taxon>
    </lineage>
</organism>
<dbReference type="Proteomes" id="UP001342314">
    <property type="component" value="Unassembled WGS sequence"/>
</dbReference>
<dbReference type="PANTHER" id="PTHR36986:SF1">
    <property type="entry name" value="UPF0643 PROTEIN PB2B2.08"/>
    <property type="match status" value="1"/>
</dbReference>